<feature type="domain" description="Phage tail tape measure protein" evidence="3">
    <location>
        <begin position="96"/>
        <end position="295"/>
    </location>
</feature>
<organism evidence="4">
    <name type="scientific">marine sediment metagenome</name>
    <dbReference type="NCBI Taxonomy" id="412755"/>
    <lineage>
        <taxon>unclassified sequences</taxon>
        <taxon>metagenomes</taxon>
        <taxon>ecological metagenomes</taxon>
    </lineage>
</organism>
<proteinExistence type="predicted"/>
<accession>A0A0F9A969</accession>
<evidence type="ECO:0000256" key="2">
    <source>
        <dbReference type="SAM" id="Phobius"/>
    </source>
</evidence>
<keyword evidence="2" id="KW-0472">Membrane</keyword>
<evidence type="ECO:0000313" key="4">
    <source>
        <dbReference type="EMBL" id="KKL06084.1"/>
    </source>
</evidence>
<evidence type="ECO:0000259" key="3">
    <source>
        <dbReference type="Pfam" id="PF10145"/>
    </source>
</evidence>
<name>A0A0F9A969_9ZZZZ</name>
<dbReference type="PANTHER" id="PTHR37813">
    <property type="entry name" value="FELS-2 PROPHAGE PROTEIN"/>
    <property type="match status" value="1"/>
</dbReference>
<dbReference type="InterPro" id="IPR010090">
    <property type="entry name" value="Phage_tape_meas"/>
</dbReference>
<dbReference type="AlphaFoldDB" id="A0A0F9A969"/>
<comment type="caution">
    <text evidence="4">The sequence shown here is derived from an EMBL/GenBank/DDBJ whole genome shotgun (WGS) entry which is preliminary data.</text>
</comment>
<dbReference type="NCBIfam" id="TIGR01760">
    <property type="entry name" value="tape_meas_TP901"/>
    <property type="match status" value="1"/>
</dbReference>
<sequence>MAEQLELIITIDEKGAVKGVRKLNKAVKKTTEVTKEATTQQAGFLSKLKGSWLAVVGGIAATGIAIRATIGVAAKFEQAIANVAAVSGGATDELEKLARQAGKETVFTATQAANALLLLAQAGLSADESAKVLVPTLNFAAATNLQLADATSLVVSQLKIFGAELDKAEEFTDILAKTTASSNTNIFQLQGALGFASSTAKLAGISFKDLNAILGSLANRGIRGERAGVQLRQALLRLVKPTKASEEELAKLGISLLDIQQNIKDPIKLFSILREGFNTLGTEEEKLAAATEILGVRQADIFGLITEGIPDIKDLQGTLAAAGGTAQTMADKQLDTLNGAIKLLQSAFQELVIGGAKEGGLLGFFKSIILVLRDTIKAFTQLPKFIKGAAVAASIAIPIFLVLKAVLNPIGAILTVVSLGALAVAGAFQSMNKEVENSEDSF</sequence>
<keyword evidence="1" id="KW-1188">Viral release from host cell</keyword>
<dbReference type="PANTHER" id="PTHR37813:SF1">
    <property type="entry name" value="FELS-2 PROPHAGE PROTEIN"/>
    <property type="match status" value="1"/>
</dbReference>
<keyword evidence="2" id="KW-1133">Transmembrane helix</keyword>
<gene>
    <name evidence="4" type="ORF">LCGC14_2599570</name>
</gene>
<reference evidence="4" key="1">
    <citation type="journal article" date="2015" name="Nature">
        <title>Complex archaea that bridge the gap between prokaryotes and eukaryotes.</title>
        <authorList>
            <person name="Spang A."/>
            <person name="Saw J.H."/>
            <person name="Jorgensen S.L."/>
            <person name="Zaremba-Niedzwiedzka K."/>
            <person name="Martijn J."/>
            <person name="Lind A.E."/>
            <person name="van Eijk R."/>
            <person name="Schleper C."/>
            <person name="Guy L."/>
            <person name="Ettema T.J."/>
        </authorList>
    </citation>
    <scope>NUCLEOTIDE SEQUENCE</scope>
</reference>
<evidence type="ECO:0000256" key="1">
    <source>
        <dbReference type="ARBA" id="ARBA00022612"/>
    </source>
</evidence>
<protein>
    <recommendedName>
        <fullName evidence="3">Phage tail tape measure protein domain-containing protein</fullName>
    </recommendedName>
</protein>
<feature type="transmembrane region" description="Helical" evidence="2">
    <location>
        <begin position="409"/>
        <end position="428"/>
    </location>
</feature>
<feature type="non-terminal residue" evidence="4">
    <location>
        <position position="442"/>
    </location>
</feature>
<dbReference type="Pfam" id="PF10145">
    <property type="entry name" value="PhageMin_Tail"/>
    <property type="match status" value="1"/>
</dbReference>
<dbReference type="EMBL" id="LAZR01043857">
    <property type="protein sequence ID" value="KKL06084.1"/>
    <property type="molecule type" value="Genomic_DNA"/>
</dbReference>
<keyword evidence="2" id="KW-0812">Transmembrane</keyword>